<dbReference type="Proteomes" id="UP001054945">
    <property type="component" value="Unassembled WGS sequence"/>
</dbReference>
<evidence type="ECO:0000313" key="2">
    <source>
        <dbReference type="Proteomes" id="UP001054945"/>
    </source>
</evidence>
<evidence type="ECO:0000313" key="1">
    <source>
        <dbReference type="EMBL" id="GIY64598.1"/>
    </source>
</evidence>
<keyword evidence="2" id="KW-1185">Reference proteome</keyword>
<gene>
    <name evidence="1" type="ORF">CEXT_299021</name>
</gene>
<name>A0AAV4V3M1_CAEEX</name>
<evidence type="ECO:0008006" key="3">
    <source>
        <dbReference type="Google" id="ProtNLM"/>
    </source>
</evidence>
<sequence length="139" mass="15717">MDGLVFRHSTLLFRQESLWNLHSVKKKKSPLLPSYAKDLLSISITKKIIFERSCPTACEAKNGSVCLLATPVCREDANCNQYFLTCLAKTTTQAINVPKNWKQGWEGWIRSRDHPGCSTPPLQPPFKLPFSDMLSAKSY</sequence>
<reference evidence="1 2" key="1">
    <citation type="submission" date="2021-06" db="EMBL/GenBank/DDBJ databases">
        <title>Caerostris extrusa draft genome.</title>
        <authorList>
            <person name="Kono N."/>
            <person name="Arakawa K."/>
        </authorList>
    </citation>
    <scope>NUCLEOTIDE SEQUENCE [LARGE SCALE GENOMIC DNA]</scope>
</reference>
<comment type="caution">
    <text evidence="1">The sequence shown here is derived from an EMBL/GenBank/DDBJ whole genome shotgun (WGS) entry which is preliminary data.</text>
</comment>
<organism evidence="1 2">
    <name type="scientific">Caerostris extrusa</name>
    <name type="common">Bark spider</name>
    <name type="synonym">Caerostris bankana</name>
    <dbReference type="NCBI Taxonomy" id="172846"/>
    <lineage>
        <taxon>Eukaryota</taxon>
        <taxon>Metazoa</taxon>
        <taxon>Ecdysozoa</taxon>
        <taxon>Arthropoda</taxon>
        <taxon>Chelicerata</taxon>
        <taxon>Arachnida</taxon>
        <taxon>Araneae</taxon>
        <taxon>Araneomorphae</taxon>
        <taxon>Entelegynae</taxon>
        <taxon>Araneoidea</taxon>
        <taxon>Araneidae</taxon>
        <taxon>Caerostris</taxon>
    </lineage>
</organism>
<dbReference type="AlphaFoldDB" id="A0AAV4V3M1"/>
<dbReference type="EMBL" id="BPLR01013899">
    <property type="protein sequence ID" value="GIY64598.1"/>
    <property type="molecule type" value="Genomic_DNA"/>
</dbReference>
<accession>A0AAV4V3M1</accession>
<protein>
    <recommendedName>
        <fullName evidence="3">Notch ligand N-terminal domain-containing protein</fullName>
    </recommendedName>
</protein>
<proteinExistence type="predicted"/>